<accession>A0A8S5MXW5</accession>
<name>A0A8S5MXW5_9CAUD</name>
<feature type="compositionally biased region" description="Basic and acidic residues" evidence="1">
    <location>
        <begin position="41"/>
        <end position="53"/>
    </location>
</feature>
<organism evidence="2">
    <name type="scientific">Siphoviridae sp. ctM4P7</name>
    <dbReference type="NCBI Taxonomy" id="2826256"/>
    <lineage>
        <taxon>Viruses</taxon>
        <taxon>Duplodnaviria</taxon>
        <taxon>Heunggongvirae</taxon>
        <taxon>Uroviricota</taxon>
        <taxon>Caudoviricetes</taxon>
    </lineage>
</organism>
<reference evidence="2" key="1">
    <citation type="journal article" date="2021" name="Proc. Natl. Acad. Sci. U.S.A.">
        <title>A Catalog of Tens of Thousands of Viruses from Human Metagenomes Reveals Hidden Associations with Chronic Diseases.</title>
        <authorList>
            <person name="Tisza M.J."/>
            <person name="Buck C.B."/>
        </authorList>
    </citation>
    <scope>NUCLEOTIDE SEQUENCE</scope>
    <source>
        <strain evidence="2">CtM4P7</strain>
    </source>
</reference>
<evidence type="ECO:0000313" key="2">
    <source>
        <dbReference type="EMBL" id="DAD87169.1"/>
    </source>
</evidence>
<proteinExistence type="predicted"/>
<evidence type="ECO:0000256" key="1">
    <source>
        <dbReference type="SAM" id="MobiDB-lite"/>
    </source>
</evidence>
<protein>
    <submittedName>
        <fullName evidence="2">Uncharacterized protein</fullName>
    </submittedName>
</protein>
<dbReference type="EMBL" id="BK015015">
    <property type="protein sequence ID" value="DAD87169.1"/>
    <property type="molecule type" value="Genomic_DNA"/>
</dbReference>
<feature type="region of interest" description="Disordered" evidence="1">
    <location>
        <begin position="41"/>
        <end position="63"/>
    </location>
</feature>
<sequence>MRRGKKTTIARDREYHSMEKAGFKAEEPKMVQYAREYAKKVEEKQGEQKTGKEKKIRLQNGKM</sequence>